<keyword evidence="5 7" id="KW-0472">Membrane</keyword>
<evidence type="ECO:0000256" key="3">
    <source>
        <dbReference type="ARBA" id="ARBA00022692"/>
    </source>
</evidence>
<dbReference type="InterPro" id="IPR029058">
    <property type="entry name" value="AB_hydrolase_fold"/>
</dbReference>
<accession>A0A103YGS7</accession>
<dbReference type="PANTHER" id="PTHR17920:SF3">
    <property type="entry name" value="TRANSMEMBRANE AND COILED-COIL DOMAIN-CONTAINING PROTEIN 4"/>
    <property type="match status" value="1"/>
</dbReference>
<evidence type="ECO:0000256" key="1">
    <source>
        <dbReference type="ARBA" id="ARBA00004141"/>
    </source>
</evidence>
<comment type="similarity">
    <text evidence="2">Belongs to the TMCO4 family.</text>
</comment>
<feature type="compositionally biased region" description="Basic and acidic residues" evidence="6">
    <location>
        <begin position="67"/>
        <end position="76"/>
    </location>
</feature>
<proteinExistence type="inferred from homology"/>
<feature type="region of interest" description="Disordered" evidence="6">
    <location>
        <begin position="62"/>
        <end position="88"/>
    </location>
</feature>
<keyword evidence="4 7" id="KW-1133">Transmembrane helix</keyword>
<keyword evidence="3 7" id="KW-0812">Transmembrane</keyword>
<feature type="region of interest" description="Disordered" evidence="6">
    <location>
        <begin position="191"/>
        <end position="304"/>
    </location>
</feature>
<feature type="non-terminal residue" evidence="8">
    <location>
        <position position="799"/>
    </location>
</feature>
<evidence type="ECO:0000313" key="8">
    <source>
        <dbReference type="EMBL" id="KVI08785.1"/>
    </source>
</evidence>
<name>A0A103YGS7_CYNCS</name>
<dbReference type="GO" id="GO:0016020">
    <property type="term" value="C:membrane"/>
    <property type="evidence" value="ECO:0007669"/>
    <property type="project" value="UniProtKB-SubCell"/>
</dbReference>
<keyword evidence="9" id="KW-1185">Reference proteome</keyword>
<dbReference type="EMBL" id="LEKV01001089">
    <property type="protein sequence ID" value="KVI08785.1"/>
    <property type="molecule type" value="Genomic_DNA"/>
</dbReference>
<reference evidence="8 9" key="1">
    <citation type="journal article" date="2016" name="Sci. Rep.">
        <title>The genome sequence of the outbreeding globe artichoke constructed de novo incorporating a phase-aware low-pass sequencing strategy of F1 progeny.</title>
        <authorList>
            <person name="Scaglione D."/>
            <person name="Reyes-Chin-Wo S."/>
            <person name="Acquadro A."/>
            <person name="Froenicke L."/>
            <person name="Portis E."/>
            <person name="Beitel C."/>
            <person name="Tirone M."/>
            <person name="Mauro R."/>
            <person name="Lo Monaco A."/>
            <person name="Mauromicale G."/>
            <person name="Faccioli P."/>
            <person name="Cattivelli L."/>
            <person name="Rieseberg L."/>
            <person name="Michelmore R."/>
            <person name="Lanteri S."/>
        </authorList>
    </citation>
    <scope>NUCLEOTIDE SEQUENCE [LARGE SCALE GENOMIC DNA]</scope>
    <source>
        <strain evidence="8">2C</strain>
    </source>
</reference>
<evidence type="ECO:0000256" key="4">
    <source>
        <dbReference type="ARBA" id="ARBA00022989"/>
    </source>
</evidence>
<evidence type="ECO:0000256" key="2">
    <source>
        <dbReference type="ARBA" id="ARBA00009824"/>
    </source>
</evidence>
<feature type="transmembrane region" description="Helical" evidence="7">
    <location>
        <begin position="496"/>
        <end position="523"/>
    </location>
</feature>
<evidence type="ECO:0000313" key="9">
    <source>
        <dbReference type="Proteomes" id="UP000243975"/>
    </source>
</evidence>
<dbReference type="Proteomes" id="UP000243975">
    <property type="component" value="Unassembled WGS sequence"/>
</dbReference>
<feature type="compositionally biased region" description="Basic and acidic residues" evidence="6">
    <location>
        <begin position="194"/>
        <end position="304"/>
    </location>
</feature>
<dbReference type="SUPFAM" id="SSF53474">
    <property type="entry name" value="alpha/beta-Hydrolases"/>
    <property type="match status" value="1"/>
</dbReference>
<dbReference type="Pfam" id="PF05277">
    <property type="entry name" value="DUF726"/>
    <property type="match status" value="1"/>
</dbReference>
<dbReference type="Gramene" id="KVI08785">
    <property type="protein sequence ID" value="KVI08785"/>
    <property type="gene ID" value="Ccrd_012833"/>
</dbReference>
<comment type="caution">
    <text evidence="8">The sequence shown here is derived from an EMBL/GenBank/DDBJ whole genome shotgun (WGS) entry which is preliminary data.</text>
</comment>
<evidence type="ECO:0000256" key="7">
    <source>
        <dbReference type="SAM" id="Phobius"/>
    </source>
</evidence>
<feature type="transmembrane region" description="Helical" evidence="7">
    <location>
        <begin position="617"/>
        <end position="642"/>
    </location>
</feature>
<dbReference type="PANTHER" id="PTHR17920">
    <property type="entry name" value="TRANSMEMBRANE AND COILED-COIL DOMAIN-CONTAINING PROTEIN 4 TMCO4"/>
    <property type="match status" value="1"/>
</dbReference>
<organism evidence="8 9">
    <name type="scientific">Cynara cardunculus var. scolymus</name>
    <name type="common">Globe artichoke</name>
    <name type="synonym">Cynara scolymus</name>
    <dbReference type="NCBI Taxonomy" id="59895"/>
    <lineage>
        <taxon>Eukaryota</taxon>
        <taxon>Viridiplantae</taxon>
        <taxon>Streptophyta</taxon>
        <taxon>Embryophyta</taxon>
        <taxon>Tracheophyta</taxon>
        <taxon>Spermatophyta</taxon>
        <taxon>Magnoliopsida</taxon>
        <taxon>eudicotyledons</taxon>
        <taxon>Gunneridae</taxon>
        <taxon>Pentapetalae</taxon>
        <taxon>asterids</taxon>
        <taxon>campanulids</taxon>
        <taxon>Asterales</taxon>
        <taxon>Asteraceae</taxon>
        <taxon>Carduoideae</taxon>
        <taxon>Cardueae</taxon>
        <taxon>Carduinae</taxon>
        <taxon>Cynara</taxon>
    </lineage>
</organism>
<feature type="transmembrane region" description="Helical" evidence="7">
    <location>
        <begin position="451"/>
        <end position="476"/>
    </location>
</feature>
<dbReference type="OMA" id="CKTEHLK"/>
<sequence length="799" mass="87921">VQTVSLPTTSKSNRSLHQFTDACKIDSTSAVTMSSTLTQTQRYAAGALFGLALNQAQIHQTLPLGSSHDDPTEDRLSSASSTDSVSEDNQLWVNESSGLLRPIFRFLDIDSSAWSGLEETAGSQSHHVGAFLRLLAEESDEVSSEVSDKELALSNAVNAMVASIEITPEDYEWKKENSRAYEHEWQEKYATNESKSEMEKEMKKEQEQKDCKMEHLKNEQEKDCKTEHLKNEQEKDSETEHLKNEQEKDCKKEHLKNEQEKDSKPEHLKDEREKDSKKDDLKNEQEKDCKTEHLKNEQEKDCQTEHLNEQVKDCKTEHLKNEQEKDCKTEQLKNEHEKDCKTEHLKNEQEKDCKTEHLKNEQEKGCKSPGTKDVPIASNREVEGKSIEEVRIGRKVTVLYELLSACLADIPEDNTVEIIVACSAMAVLKQEEAKEEEQAPKSLWSKWKRGGIIGAAALTGGTLMAITGGLAAPAIAAGFSALAPTLGTIIPVIGAGGFAAVATAAGSVAGSVAVAASFGAAGAGLSGTKMARRTGGIEEFEFKAIGENHNQGRLAVEILVSGFVFEEGDFLRPWEGHSDNMERYALKWESKHLIAVSTAIQDWLSSSLAMELMRQGAMMTVLSSLLTALAWPATLLALTSFIDSKWTIAVNRSDKAGKLLAEVFIKGLQGNRPVTLVGFSLGARAIFKCLQHLAENGYDGIVERVVLLGAPVAINGENWGAVRKIDKCLLHKRLDAGSSLSCQVDVTELIDGHSSYLWSTQEILDRLELEAYFPVFTINRTKNSASASASASASQNHVG</sequence>
<evidence type="ECO:0000256" key="6">
    <source>
        <dbReference type="SAM" id="MobiDB-lite"/>
    </source>
</evidence>
<comment type="subcellular location">
    <subcellularLocation>
        <location evidence="1">Membrane</location>
        <topology evidence="1">Multi-pass membrane protein</topology>
    </subcellularLocation>
</comment>
<dbReference type="InterPro" id="IPR007941">
    <property type="entry name" value="DUF726"/>
</dbReference>
<dbReference type="AlphaFoldDB" id="A0A103YGS7"/>
<evidence type="ECO:0000256" key="5">
    <source>
        <dbReference type="ARBA" id="ARBA00023136"/>
    </source>
</evidence>
<protein>
    <recommendedName>
        <fullName evidence="10">Transmembrane and coiled-coil domain-containing protein 4</fullName>
    </recommendedName>
</protein>
<evidence type="ECO:0008006" key="10">
    <source>
        <dbReference type="Google" id="ProtNLM"/>
    </source>
</evidence>
<gene>
    <name evidence="8" type="ORF">Ccrd_012833</name>
</gene>